<evidence type="ECO:0000313" key="6">
    <source>
        <dbReference type="Proteomes" id="UP000007013"/>
    </source>
</evidence>
<keyword evidence="2 5" id="KW-0489">Methyltransferase</keyword>
<evidence type="ECO:0000256" key="1">
    <source>
        <dbReference type="ARBA" id="ARBA00008361"/>
    </source>
</evidence>
<organism evidence="5 6">
    <name type="scientific">Opitutus terrae (strain DSM 11246 / JCM 15787 / PB90-1)</name>
    <dbReference type="NCBI Taxonomy" id="452637"/>
    <lineage>
        <taxon>Bacteria</taxon>
        <taxon>Pseudomonadati</taxon>
        <taxon>Verrucomicrobiota</taxon>
        <taxon>Opitutia</taxon>
        <taxon>Opitutales</taxon>
        <taxon>Opitutaceae</taxon>
        <taxon>Opitutus</taxon>
    </lineage>
</organism>
<dbReference type="AlphaFoldDB" id="B1ZNM1"/>
<dbReference type="KEGG" id="ote:Oter_1167"/>
<keyword evidence="6" id="KW-1185">Reference proteome</keyword>
<dbReference type="CDD" id="cd02440">
    <property type="entry name" value="AdoMet_MTases"/>
    <property type="match status" value="1"/>
</dbReference>
<dbReference type="InterPro" id="IPR029063">
    <property type="entry name" value="SAM-dependent_MTases_sf"/>
</dbReference>
<feature type="domain" description="Methyltransferase type 11" evidence="4">
    <location>
        <begin position="47"/>
        <end position="134"/>
    </location>
</feature>
<dbReference type="SUPFAM" id="SSF53335">
    <property type="entry name" value="S-adenosyl-L-methionine-dependent methyltransferases"/>
    <property type="match status" value="1"/>
</dbReference>
<gene>
    <name evidence="5" type="ordered locus">Oter_1167</name>
</gene>
<dbReference type="InterPro" id="IPR013216">
    <property type="entry name" value="Methyltransf_11"/>
</dbReference>
<reference evidence="5 6" key="1">
    <citation type="journal article" date="2011" name="J. Bacteriol.">
        <title>Genome sequence of the verrucomicrobium Opitutus terrae PB90-1, an abundant inhabitant of rice paddy soil ecosystems.</title>
        <authorList>
            <person name="van Passel M.W."/>
            <person name="Kant R."/>
            <person name="Palva A."/>
            <person name="Copeland A."/>
            <person name="Lucas S."/>
            <person name="Lapidus A."/>
            <person name="Glavina del Rio T."/>
            <person name="Pitluck S."/>
            <person name="Goltsman E."/>
            <person name="Clum A."/>
            <person name="Sun H."/>
            <person name="Schmutz J."/>
            <person name="Larimer F.W."/>
            <person name="Land M.L."/>
            <person name="Hauser L."/>
            <person name="Kyrpides N."/>
            <person name="Mikhailova N."/>
            <person name="Richardson P.P."/>
            <person name="Janssen P.H."/>
            <person name="de Vos W.M."/>
            <person name="Smidt H."/>
        </authorList>
    </citation>
    <scope>NUCLEOTIDE SEQUENCE [LARGE SCALE GENOMIC DNA]</scope>
    <source>
        <strain evidence="6">DSM 11246 / JCM 15787 / PB90-1</strain>
    </source>
</reference>
<protein>
    <submittedName>
        <fullName evidence="5">Methyltransferase type 11</fullName>
    </submittedName>
</protein>
<sequence length="256" mass="28580">MNAPTPPKFQDLFSGVAAHYATFRPHYPAALFDLLATLEARDTTVWDCACGNGQASVELARRFARVVATDASVEQITSAARLPNIDYRVALAEDSRLAERSTGLVTVAQALHWFDLPRFYAEVKRVLQPGGLLAVWCYGINEIEGGEVNGLVQEFYGGVLGPYWPRSRELVEAGYRTLPFPFAELPAPTLRMEAHWTLEQLLGYFSTWSARTRYVEARGQDPLIPFAAELAQVWGKPQARRTITWPLGVRLGRIAR</sequence>
<dbReference type="GO" id="GO:0032259">
    <property type="term" value="P:methylation"/>
    <property type="evidence" value="ECO:0007669"/>
    <property type="project" value="UniProtKB-KW"/>
</dbReference>
<dbReference type="STRING" id="452637.Oter_1167"/>
<dbReference type="PANTHER" id="PTHR44942:SF4">
    <property type="entry name" value="METHYLTRANSFERASE TYPE 11 DOMAIN-CONTAINING PROTEIN"/>
    <property type="match status" value="1"/>
</dbReference>
<proteinExistence type="inferred from homology"/>
<dbReference type="Pfam" id="PF08241">
    <property type="entry name" value="Methyltransf_11"/>
    <property type="match status" value="1"/>
</dbReference>
<name>B1ZNM1_OPITP</name>
<evidence type="ECO:0000313" key="5">
    <source>
        <dbReference type="EMBL" id="ACB74455.1"/>
    </source>
</evidence>
<dbReference type="GO" id="GO:0008757">
    <property type="term" value="F:S-adenosylmethionine-dependent methyltransferase activity"/>
    <property type="evidence" value="ECO:0007669"/>
    <property type="project" value="InterPro"/>
</dbReference>
<evidence type="ECO:0000256" key="2">
    <source>
        <dbReference type="ARBA" id="ARBA00022603"/>
    </source>
</evidence>
<keyword evidence="3 5" id="KW-0808">Transferase</keyword>
<dbReference type="PANTHER" id="PTHR44942">
    <property type="entry name" value="METHYLTRANSF_11 DOMAIN-CONTAINING PROTEIN"/>
    <property type="match status" value="1"/>
</dbReference>
<dbReference type="Gene3D" id="3.40.50.150">
    <property type="entry name" value="Vaccinia Virus protein VP39"/>
    <property type="match status" value="1"/>
</dbReference>
<dbReference type="InterPro" id="IPR051052">
    <property type="entry name" value="Diverse_substrate_MTase"/>
</dbReference>
<accession>B1ZNM1</accession>
<dbReference type="EMBL" id="CP001032">
    <property type="protein sequence ID" value="ACB74455.1"/>
    <property type="molecule type" value="Genomic_DNA"/>
</dbReference>
<comment type="similarity">
    <text evidence="1">Belongs to the methyltransferase superfamily.</text>
</comment>
<dbReference type="HOGENOM" id="CLU_049344_5_1_0"/>
<dbReference type="OrthoDB" id="9797252at2"/>
<dbReference type="RefSeq" id="WP_012373993.1">
    <property type="nucleotide sequence ID" value="NC_010571.1"/>
</dbReference>
<evidence type="ECO:0000256" key="3">
    <source>
        <dbReference type="ARBA" id="ARBA00022679"/>
    </source>
</evidence>
<dbReference type="eggNOG" id="COG2226">
    <property type="taxonomic scope" value="Bacteria"/>
</dbReference>
<evidence type="ECO:0000259" key="4">
    <source>
        <dbReference type="Pfam" id="PF08241"/>
    </source>
</evidence>
<dbReference type="Proteomes" id="UP000007013">
    <property type="component" value="Chromosome"/>
</dbReference>